<keyword evidence="8" id="KW-1185">Reference proteome</keyword>
<dbReference type="InterPro" id="IPR051598">
    <property type="entry name" value="TSUP/Inactive_protease-like"/>
</dbReference>
<gene>
    <name evidence="7" type="ORF">CFK40_07450</name>
</gene>
<dbReference type="Proteomes" id="UP000204391">
    <property type="component" value="Chromosome"/>
</dbReference>
<feature type="transmembrane region" description="Helical" evidence="6">
    <location>
        <begin position="253"/>
        <end position="271"/>
    </location>
</feature>
<feature type="transmembrane region" description="Helical" evidence="6">
    <location>
        <begin position="7"/>
        <end position="29"/>
    </location>
</feature>
<protein>
    <recommendedName>
        <fullName evidence="6">Probable membrane transporter protein</fullName>
    </recommendedName>
</protein>
<comment type="subcellular location">
    <subcellularLocation>
        <location evidence="6">Cell membrane</location>
        <topology evidence="6">Multi-pass membrane protein</topology>
    </subcellularLocation>
    <subcellularLocation>
        <location evidence="1">Membrane</location>
        <topology evidence="1">Multi-pass membrane protein</topology>
    </subcellularLocation>
</comment>
<feature type="transmembrane region" description="Helical" evidence="6">
    <location>
        <begin position="106"/>
        <end position="123"/>
    </location>
</feature>
<dbReference type="EMBL" id="CP022437">
    <property type="protein sequence ID" value="ASN04859.1"/>
    <property type="molecule type" value="Genomic_DNA"/>
</dbReference>
<organism evidence="7 8">
    <name type="scientific">Virgibacillus necropolis</name>
    <dbReference type="NCBI Taxonomy" id="163877"/>
    <lineage>
        <taxon>Bacteria</taxon>
        <taxon>Bacillati</taxon>
        <taxon>Bacillota</taxon>
        <taxon>Bacilli</taxon>
        <taxon>Bacillales</taxon>
        <taxon>Bacillaceae</taxon>
        <taxon>Virgibacillus</taxon>
    </lineage>
</organism>
<dbReference type="PANTHER" id="PTHR43701">
    <property type="entry name" value="MEMBRANE TRANSPORTER PROTEIN MJ0441-RELATED"/>
    <property type="match status" value="1"/>
</dbReference>
<evidence type="ECO:0000256" key="6">
    <source>
        <dbReference type="RuleBase" id="RU363041"/>
    </source>
</evidence>
<feature type="transmembrane region" description="Helical" evidence="6">
    <location>
        <begin position="49"/>
        <end position="69"/>
    </location>
</feature>
<dbReference type="AlphaFoldDB" id="A0A221MB60"/>
<keyword evidence="6" id="KW-1003">Cell membrane</keyword>
<evidence type="ECO:0000256" key="1">
    <source>
        <dbReference type="ARBA" id="ARBA00004141"/>
    </source>
</evidence>
<proteinExistence type="inferred from homology"/>
<feature type="transmembrane region" description="Helical" evidence="6">
    <location>
        <begin position="81"/>
        <end position="100"/>
    </location>
</feature>
<reference evidence="7 8" key="1">
    <citation type="journal article" date="2003" name="Int. J. Syst. Evol. Microbiol.">
        <title>Virgibacillus carmonensis sp. nov., Virgibacillus necropolis sp. nov. and Virgibacillus picturae sp. nov., three novel species isolated from deteriorated mural paintings, transfer of the species of the genus salibacillus to Virgibacillus, as Virgibacillus marismortui comb. nov. and Virgibacillus salexigens comb. nov., and emended description of the genus Virgibacillus.</title>
        <authorList>
            <person name="Heyrman J."/>
            <person name="Logan N.A."/>
            <person name="Busse H.J."/>
            <person name="Balcaen A."/>
            <person name="Lebbe L."/>
            <person name="Rodriguez-Diaz M."/>
            <person name="Swings J."/>
            <person name="De Vos P."/>
        </authorList>
    </citation>
    <scope>NUCLEOTIDE SEQUENCE [LARGE SCALE GENOMIC DNA]</scope>
    <source>
        <strain evidence="7 8">LMG 19488</strain>
    </source>
</reference>
<evidence type="ECO:0000256" key="4">
    <source>
        <dbReference type="ARBA" id="ARBA00022989"/>
    </source>
</evidence>
<feature type="transmembrane region" description="Helical" evidence="6">
    <location>
        <begin position="194"/>
        <end position="217"/>
    </location>
</feature>
<name>A0A221MB60_9BACI</name>
<dbReference type="GO" id="GO:0005886">
    <property type="term" value="C:plasma membrane"/>
    <property type="evidence" value="ECO:0007669"/>
    <property type="project" value="UniProtKB-SubCell"/>
</dbReference>
<evidence type="ECO:0000313" key="8">
    <source>
        <dbReference type="Proteomes" id="UP000204391"/>
    </source>
</evidence>
<keyword evidence="5 6" id="KW-0472">Membrane</keyword>
<feature type="transmembrane region" description="Helical" evidence="6">
    <location>
        <begin position="155"/>
        <end position="188"/>
    </location>
</feature>
<dbReference type="Pfam" id="PF01925">
    <property type="entry name" value="TauE"/>
    <property type="match status" value="1"/>
</dbReference>
<feature type="transmembrane region" description="Helical" evidence="6">
    <location>
        <begin position="224"/>
        <end position="241"/>
    </location>
</feature>
<sequence length="272" mass="29798">MVYIICMIIGFVTAFAGSLIGLGGGVILIPSLLFLHQFSSEFAWATPQTIVGISLIVMFFTALSSTISYFKKGRVDYKTGLLLLSGSIPGGIFGSWLNQFIAAERFSFYFGILMIVLSLLFLLRRKTTSEKQTIAQKNIRSFHLDDKTYHYSVSFWGAFIVSLFVGTLSGLFGIGGGSVMVPLMILLFGFPAHIAIATSMFMIVFISMISAGTHIILGHVSWEYVLFFIPGAWIGGAIGAIVNQKLKSQSLEWILRVLLLVVGVRLIIEGLT</sequence>
<keyword evidence="4 6" id="KW-1133">Transmembrane helix</keyword>
<accession>A0A221MB60</accession>
<comment type="similarity">
    <text evidence="2 6">Belongs to the 4-toluene sulfonate uptake permease (TSUP) (TC 2.A.102) family.</text>
</comment>
<dbReference type="InterPro" id="IPR002781">
    <property type="entry name" value="TM_pro_TauE-like"/>
</dbReference>
<evidence type="ECO:0000313" key="7">
    <source>
        <dbReference type="EMBL" id="ASN04859.1"/>
    </source>
</evidence>
<dbReference type="KEGG" id="vne:CFK40_07450"/>
<dbReference type="RefSeq" id="WP_089531710.1">
    <property type="nucleotide sequence ID" value="NZ_CP022437.1"/>
</dbReference>
<evidence type="ECO:0000256" key="2">
    <source>
        <dbReference type="ARBA" id="ARBA00009142"/>
    </source>
</evidence>
<dbReference type="OrthoDB" id="9780109at2"/>
<keyword evidence="3 6" id="KW-0812">Transmembrane</keyword>
<evidence type="ECO:0000256" key="5">
    <source>
        <dbReference type="ARBA" id="ARBA00023136"/>
    </source>
</evidence>
<dbReference type="PANTHER" id="PTHR43701:SF2">
    <property type="entry name" value="MEMBRANE TRANSPORTER PROTEIN YJNA-RELATED"/>
    <property type="match status" value="1"/>
</dbReference>
<evidence type="ECO:0000256" key="3">
    <source>
        <dbReference type="ARBA" id="ARBA00022692"/>
    </source>
</evidence>